<sequence>MYNTNHVTPIIVIVVEEFIYSYLRKLNNYIIFNGVNYFRLFSKKLKTYIFFRVRLY</sequence>
<dbReference type="EMBL" id="MN739932">
    <property type="protein sequence ID" value="QHT78467.1"/>
    <property type="molecule type" value="Genomic_DNA"/>
</dbReference>
<evidence type="ECO:0000313" key="1">
    <source>
        <dbReference type="EMBL" id="QHT78467.1"/>
    </source>
</evidence>
<dbReference type="AlphaFoldDB" id="A0A6C0HDM0"/>
<accession>A0A6C0HDM0</accession>
<proteinExistence type="predicted"/>
<protein>
    <submittedName>
        <fullName evidence="1">Uncharacterized protein</fullName>
    </submittedName>
</protein>
<reference evidence="1" key="1">
    <citation type="journal article" date="2020" name="Nature">
        <title>Giant virus diversity and host interactions through global metagenomics.</title>
        <authorList>
            <person name="Schulz F."/>
            <person name="Roux S."/>
            <person name="Paez-Espino D."/>
            <person name="Jungbluth S."/>
            <person name="Walsh D.A."/>
            <person name="Denef V.J."/>
            <person name="McMahon K.D."/>
            <person name="Konstantinidis K.T."/>
            <person name="Eloe-Fadrosh E.A."/>
            <person name="Kyrpides N.C."/>
            <person name="Woyke T."/>
        </authorList>
    </citation>
    <scope>NUCLEOTIDE SEQUENCE</scope>
    <source>
        <strain evidence="1">GVMAG-M-3300023179-91</strain>
    </source>
</reference>
<organism evidence="1">
    <name type="scientific">viral metagenome</name>
    <dbReference type="NCBI Taxonomy" id="1070528"/>
    <lineage>
        <taxon>unclassified sequences</taxon>
        <taxon>metagenomes</taxon>
        <taxon>organismal metagenomes</taxon>
    </lineage>
</organism>
<name>A0A6C0HDM0_9ZZZZ</name>